<evidence type="ECO:0000313" key="2">
    <source>
        <dbReference type="EMBL" id="CAB1436420.1"/>
    </source>
</evidence>
<dbReference type="AlphaFoldDB" id="A0A9N7UST2"/>
<comment type="caution">
    <text evidence="2">The sequence shown here is derived from an EMBL/GenBank/DDBJ whole genome shotgun (WGS) entry which is preliminary data.</text>
</comment>
<sequence>MCRSRSRSVEEEEEEEEEKEEEEEEEEEEEGEEEEEEEEKEEQRGDANDGWRLGQLPQRVGLQPRQMRSSTLYVSHIDLAVPVQEDVCTKAETVLVFVWLSQLVYSPSIAVADLESCLTCLTASFVISNHLLFERL</sequence>
<feature type="compositionally biased region" description="Acidic residues" evidence="1">
    <location>
        <begin position="10"/>
        <end position="40"/>
    </location>
</feature>
<protein>
    <submittedName>
        <fullName evidence="2">Uncharacterized protein</fullName>
    </submittedName>
</protein>
<name>A0A9N7UST2_PLEPL</name>
<dbReference type="Proteomes" id="UP001153269">
    <property type="component" value="Unassembled WGS sequence"/>
</dbReference>
<dbReference type="EMBL" id="CADEAL010001890">
    <property type="protein sequence ID" value="CAB1436420.1"/>
    <property type="molecule type" value="Genomic_DNA"/>
</dbReference>
<keyword evidence="3" id="KW-1185">Reference proteome</keyword>
<gene>
    <name evidence="2" type="ORF">PLEPLA_LOCUS24453</name>
</gene>
<accession>A0A9N7UST2</accession>
<evidence type="ECO:0000313" key="3">
    <source>
        <dbReference type="Proteomes" id="UP001153269"/>
    </source>
</evidence>
<reference evidence="2" key="1">
    <citation type="submission" date="2020-03" db="EMBL/GenBank/DDBJ databases">
        <authorList>
            <person name="Weist P."/>
        </authorList>
    </citation>
    <scope>NUCLEOTIDE SEQUENCE</scope>
</reference>
<proteinExistence type="predicted"/>
<feature type="region of interest" description="Disordered" evidence="1">
    <location>
        <begin position="1"/>
        <end position="54"/>
    </location>
</feature>
<evidence type="ECO:0000256" key="1">
    <source>
        <dbReference type="SAM" id="MobiDB-lite"/>
    </source>
</evidence>
<organism evidence="2 3">
    <name type="scientific">Pleuronectes platessa</name>
    <name type="common">European plaice</name>
    <dbReference type="NCBI Taxonomy" id="8262"/>
    <lineage>
        <taxon>Eukaryota</taxon>
        <taxon>Metazoa</taxon>
        <taxon>Chordata</taxon>
        <taxon>Craniata</taxon>
        <taxon>Vertebrata</taxon>
        <taxon>Euteleostomi</taxon>
        <taxon>Actinopterygii</taxon>
        <taxon>Neopterygii</taxon>
        <taxon>Teleostei</taxon>
        <taxon>Neoteleostei</taxon>
        <taxon>Acanthomorphata</taxon>
        <taxon>Carangaria</taxon>
        <taxon>Pleuronectiformes</taxon>
        <taxon>Pleuronectoidei</taxon>
        <taxon>Pleuronectidae</taxon>
        <taxon>Pleuronectes</taxon>
    </lineage>
</organism>